<protein>
    <submittedName>
        <fullName evidence="2">Hypothetical_protein</fullName>
    </submittedName>
</protein>
<name>A0AA86PL13_9EUKA</name>
<keyword evidence="3" id="KW-1185">Reference proteome</keyword>
<dbReference type="Proteomes" id="UP001642409">
    <property type="component" value="Unassembled WGS sequence"/>
</dbReference>
<accession>A0AA86PL13</accession>
<evidence type="ECO:0000313" key="2">
    <source>
        <dbReference type="EMBL" id="CAL6030969.1"/>
    </source>
</evidence>
<dbReference type="EMBL" id="CATOUU010000646">
    <property type="protein sequence ID" value="CAI9937490.1"/>
    <property type="molecule type" value="Genomic_DNA"/>
</dbReference>
<organism evidence="1">
    <name type="scientific">Hexamita inflata</name>
    <dbReference type="NCBI Taxonomy" id="28002"/>
    <lineage>
        <taxon>Eukaryota</taxon>
        <taxon>Metamonada</taxon>
        <taxon>Diplomonadida</taxon>
        <taxon>Hexamitidae</taxon>
        <taxon>Hexamitinae</taxon>
        <taxon>Hexamita</taxon>
    </lineage>
</organism>
<comment type="caution">
    <text evidence="1">The sequence shown here is derived from an EMBL/GenBank/DDBJ whole genome shotgun (WGS) entry which is preliminary data.</text>
</comment>
<dbReference type="EMBL" id="CAXDID020000118">
    <property type="protein sequence ID" value="CAL6030969.1"/>
    <property type="molecule type" value="Genomic_DNA"/>
</dbReference>
<dbReference type="AlphaFoldDB" id="A0AA86PL13"/>
<reference evidence="1" key="1">
    <citation type="submission" date="2023-06" db="EMBL/GenBank/DDBJ databases">
        <authorList>
            <person name="Kurt Z."/>
        </authorList>
    </citation>
    <scope>NUCLEOTIDE SEQUENCE</scope>
</reference>
<evidence type="ECO:0000313" key="3">
    <source>
        <dbReference type="Proteomes" id="UP001642409"/>
    </source>
</evidence>
<proteinExistence type="predicted"/>
<sequence length="211" mass="23775">MACRTKKASALSRQIFHLFPECFALEANFGTLRKLVNSWPKMASNRENSNSSKCLPNMFLTSTEQMTQIQFQPLKDYSLEVTAKIQSVESPARHLTPLLWYLSASLPRKLLLSMSPKVNITFSFTWKMATFIQLETPRASLLHKIPIEQEKSEVELNPFKQGGTQLGGSASTVLPESRPNDVFKQAHSNEQLVQTGVVIDFLELGIPFDDN</sequence>
<gene>
    <name evidence="1" type="ORF">HINF_LOCUS25135</name>
    <name evidence="2" type="ORF">HINF_LOCUS33782</name>
</gene>
<reference evidence="2 3" key="2">
    <citation type="submission" date="2024-07" db="EMBL/GenBank/DDBJ databases">
        <authorList>
            <person name="Akdeniz Z."/>
        </authorList>
    </citation>
    <scope>NUCLEOTIDE SEQUENCE [LARGE SCALE GENOMIC DNA]</scope>
</reference>
<evidence type="ECO:0000313" key="1">
    <source>
        <dbReference type="EMBL" id="CAI9937490.1"/>
    </source>
</evidence>